<dbReference type="Proteomes" id="UP000192739">
    <property type="component" value="Unassembled WGS sequence"/>
</dbReference>
<name>A0A1E3SDM9_MYCIE</name>
<proteinExistence type="predicted"/>
<sequence length="75" mass="8172">MSRRAAADAVLLVRALHQGDVPGAYAVAAHADLVHVSVQLAGYVLAVLRHFDTDIDERLQIWLREALLEAGEETP</sequence>
<dbReference type="AlphaFoldDB" id="A0A1E3SDM9"/>
<dbReference type="EMBL" id="MVHT01000016">
    <property type="protein sequence ID" value="ORB07825.1"/>
    <property type="molecule type" value="Genomic_DNA"/>
</dbReference>
<accession>A0A1E3SDM9</accession>
<organism evidence="1 2">
    <name type="scientific">Mycobacterium intermedium</name>
    <dbReference type="NCBI Taxonomy" id="28445"/>
    <lineage>
        <taxon>Bacteria</taxon>
        <taxon>Bacillati</taxon>
        <taxon>Actinomycetota</taxon>
        <taxon>Actinomycetes</taxon>
        <taxon>Mycobacteriales</taxon>
        <taxon>Mycobacteriaceae</taxon>
        <taxon>Mycobacterium</taxon>
        <taxon>Mycobacterium simiae complex</taxon>
    </lineage>
</organism>
<gene>
    <name evidence="1" type="ORF">BST27_08200</name>
</gene>
<protein>
    <submittedName>
        <fullName evidence="1">Uncharacterized protein</fullName>
    </submittedName>
</protein>
<dbReference type="RefSeq" id="WP_069419758.1">
    <property type="nucleotide sequence ID" value="NZ_CBCRZH010000015.1"/>
</dbReference>
<dbReference type="STRING" id="28445.BHQ20_14080"/>
<keyword evidence="2" id="KW-1185">Reference proteome</keyword>
<reference evidence="1 2" key="1">
    <citation type="submission" date="2017-02" db="EMBL/GenBank/DDBJ databases">
        <title>The new phylogeny of genus Mycobacterium.</title>
        <authorList>
            <person name="Tortoli E."/>
            <person name="Trovato A."/>
            <person name="Cirillo D.M."/>
        </authorList>
    </citation>
    <scope>NUCLEOTIDE SEQUENCE [LARGE SCALE GENOMIC DNA]</scope>
    <source>
        <strain evidence="1 2">DSM 44049</strain>
    </source>
</reference>
<evidence type="ECO:0000313" key="2">
    <source>
        <dbReference type="Proteomes" id="UP000192739"/>
    </source>
</evidence>
<evidence type="ECO:0000313" key="1">
    <source>
        <dbReference type="EMBL" id="ORB07825.1"/>
    </source>
</evidence>
<comment type="caution">
    <text evidence="1">The sequence shown here is derived from an EMBL/GenBank/DDBJ whole genome shotgun (WGS) entry which is preliminary data.</text>
</comment>
<dbReference type="OrthoDB" id="4763733at2"/>